<dbReference type="InterPro" id="IPR050613">
    <property type="entry name" value="Sec_Metabolite_Reg"/>
</dbReference>
<dbReference type="EMBL" id="CYGV01000779">
    <property type="protein sequence ID" value="CUA69393.1"/>
    <property type="molecule type" value="Genomic_DNA"/>
</dbReference>
<dbReference type="Pfam" id="PF03357">
    <property type="entry name" value="Snf7"/>
    <property type="match status" value="1"/>
</dbReference>
<organism evidence="7 8">
    <name type="scientific">Rhizoctonia solani</name>
    <dbReference type="NCBI Taxonomy" id="456999"/>
    <lineage>
        <taxon>Eukaryota</taxon>
        <taxon>Fungi</taxon>
        <taxon>Dikarya</taxon>
        <taxon>Basidiomycota</taxon>
        <taxon>Agaricomycotina</taxon>
        <taxon>Agaricomycetes</taxon>
        <taxon>Cantharellales</taxon>
        <taxon>Ceratobasidiaceae</taxon>
        <taxon>Rhizoctonia</taxon>
    </lineage>
</organism>
<evidence type="ECO:0000313" key="7">
    <source>
        <dbReference type="EMBL" id="CUA69393.1"/>
    </source>
</evidence>
<feature type="region of interest" description="Disordered" evidence="5">
    <location>
        <begin position="1080"/>
        <end position="1117"/>
    </location>
</feature>
<reference evidence="7 8" key="1">
    <citation type="submission" date="2015-07" db="EMBL/GenBank/DDBJ databases">
        <authorList>
            <person name="Noorani M."/>
        </authorList>
    </citation>
    <scope>NUCLEOTIDE SEQUENCE [LARGE SCALE GENOMIC DNA]</scope>
    <source>
        <strain evidence="7">BBA 69670</strain>
    </source>
</reference>
<dbReference type="GO" id="GO:0005634">
    <property type="term" value="C:nucleus"/>
    <property type="evidence" value="ECO:0007669"/>
    <property type="project" value="UniProtKB-SubCell"/>
</dbReference>
<feature type="compositionally biased region" description="Low complexity" evidence="5">
    <location>
        <begin position="770"/>
        <end position="783"/>
    </location>
</feature>
<evidence type="ECO:0000313" key="8">
    <source>
        <dbReference type="Proteomes" id="UP000044841"/>
    </source>
</evidence>
<protein>
    <submittedName>
        <fullName evidence="7">Putative transcriptional regulatory protein C1F7,11c [Schizosaccharomyces pombe 972h-]</fullName>
    </submittedName>
</protein>
<feature type="compositionally biased region" description="Polar residues" evidence="5">
    <location>
        <begin position="698"/>
        <end position="708"/>
    </location>
</feature>
<dbReference type="InterPro" id="IPR001138">
    <property type="entry name" value="Zn2Cys6_DnaBD"/>
</dbReference>
<dbReference type="Gene3D" id="4.10.240.10">
    <property type="entry name" value="Zn(2)-C6 fungal-type DNA-binding domain"/>
    <property type="match status" value="1"/>
</dbReference>
<keyword evidence="3" id="KW-0539">Nucleus</keyword>
<dbReference type="SMART" id="SM00906">
    <property type="entry name" value="Fungal_trans"/>
    <property type="match status" value="1"/>
</dbReference>
<evidence type="ECO:0000256" key="1">
    <source>
        <dbReference type="ARBA" id="ARBA00004123"/>
    </source>
</evidence>
<dbReference type="PANTHER" id="PTHR31001">
    <property type="entry name" value="UNCHARACTERIZED TRANSCRIPTIONAL REGULATORY PROTEIN"/>
    <property type="match status" value="1"/>
</dbReference>
<dbReference type="InterPro" id="IPR007219">
    <property type="entry name" value="XnlR_reg_dom"/>
</dbReference>
<dbReference type="AlphaFoldDB" id="A0A0K6FTA9"/>
<dbReference type="InterPro" id="IPR036864">
    <property type="entry name" value="Zn2-C6_fun-type_DNA-bd_sf"/>
</dbReference>
<keyword evidence="8" id="KW-1185">Reference proteome</keyword>
<dbReference type="InterPro" id="IPR005024">
    <property type="entry name" value="Snf7_fam"/>
</dbReference>
<dbReference type="CDD" id="cd00067">
    <property type="entry name" value="GAL4"/>
    <property type="match status" value="1"/>
</dbReference>
<dbReference type="SUPFAM" id="SSF57701">
    <property type="entry name" value="Zn2/Cys6 DNA-binding domain"/>
    <property type="match status" value="1"/>
</dbReference>
<feature type="coiled-coil region" evidence="4">
    <location>
        <begin position="917"/>
        <end position="944"/>
    </location>
</feature>
<evidence type="ECO:0000259" key="6">
    <source>
        <dbReference type="PROSITE" id="PS50048"/>
    </source>
</evidence>
<feature type="compositionally biased region" description="Basic and acidic residues" evidence="5">
    <location>
        <begin position="659"/>
        <end position="669"/>
    </location>
</feature>
<dbReference type="GO" id="GO:0003677">
    <property type="term" value="F:DNA binding"/>
    <property type="evidence" value="ECO:0007669"/>
    <property type="project" value="InterPro"/>
</dbReference>
<feature type="region of interest" description="Disordered" evidence="5">
    <location>
        <begin position="32"/>
        <end position="53"/>
    </location>
</feature>
<feature type="compositionally biased region" description="Polar residues" evidence="5">
    <location>
        <begin position="760"/>
        <end position="769"/>
    </location>
</feature>
<dbReference type="GO" id="GO:0007034">
    <property type="term" value="P:vacuolar transport"/>
    <property type="evidence" value="ECO:0007669"/>
    <property type="project" value="InterPro"/>
</dbReference>
<dbReference type="Proteomes" id="UP000044841">
    <property type="component" value="Unassembled WGS sequence"/>
</dbReference>
<name>A0A0K6FTA9_9AGAM</name>
<dbReference type="PANTHER" id="PTHR31001:SF87">
    <property type="entry name" value="COL-21"/>
    <property type="match status" value="1"/>
</dbReference>
<keyword evidence="2" id="KW-0479">Metal-binding</keyword>
<evidence type="ECO:0000256" key="2">
    <source>
        <dbReference type="ARBA" id="ARBA00022723"/>
    </source>
</evidence>
<evidence type="ECO:0000256" key="5">
    <source>
        <dbReference type="SAM" id="MobiDB-lite"/>
    </source>
</evidence>
<dbReference type="PROSITE" id="PS00463">
    <property type="entry name" value="ZN2_CY6_FUNGAL_1"/>
    <property type="match status" value="1"/>
</dbReference>
<feature type="domain" description="Zn(2)-C6 fungal-type" evidence="6">
    <location>
        <begin position="62"/>
        <end position="93"/>
    </location>
</feature>
<dbReference type="GO" id="GO:0000981">
    <property type="term" value="F:DNA-binding transcription factor activity, RNA polymerase II-specific"/>
    <property type="evidence" value="ECO:0007669"/>
    <property type="project" value="InterPro"/>
</dbReference>
<gene>
    <name evidence="7" type="ORF">RSOLAG22IIIB_03918</name>
</gene>
<comment type="subcellular location">
    <subcellularLocation>
        <location evidence="1">Nucleus</location>
    </subcellularLocation>
</comment>
<feature type="region of interest" description="Disordered" evidence="5">
    <location>
        <begin position="680"/>
        <end position="785"/>
    </location>
</feature>
<feature type="region of interest" description="Disordered" evidence="5">
    <location>
        <begin position="656"/>
        <end position="675"/>
    </location>
</feature>
<sequence length="1117" mass="123497">MEQPHTQFTAPSPLQYPSPQVANTAAATSLTNGAANKRKADNELSANGQAAKKKARTRVSYSCSECHRRKQKCDRQVPCSHCIARRVPELCKNYTPGKGEGDLNLRIARLEQIIEMALPHISASVSITSSGEIVSPQPIRPSYSRSASPSNEIDEGIASGATLESAGGSLQSGKWYGASALGSISVVPILEQLQHSGISAGRPVTLDDIQQPTAAEKLKYLVQDCGVPPHKLAELVQDLPPKSIADTLVDFYFTHINYTRYPLYEPAFRVSYDSIWTNGVRVSPSDARFLPLLFVVMATAVRLAPEHIAGDLRTRRITSLRYYWSSRRTLTLASAIQNESLELLLARLLSARFLIFDRRITECWSQLGAAVRTAHALGLHRDGAKLGLDPFQTEYRRRIWSYLYHADRTHALLLGRPHSIQDDYTDTLSPMNIEDSELLIATSSPLRPHPLSQPTHMTFVILRHQLAKIIGHIVHHFQFVRSHLRYQEVLNLDNELQQFVASLPPHYSLDPDTSLDAVLDFLPVHRFLIVTEVYFVRISLHRPYLLRKLDSDRFSFSRKACFDSARRDFEVRQAFKATAHKTMLDSLGGAYREFQAAMISGIALLVEPQSVDSPARRRVLDTFIDQYGNGPDIDATTRRELAIIELLRKRALEINGDPTKVDGTEDKKGSPTTEENAKLLLDLNRSGSAVTRDRAGSVASTRPMSTTPGHALGGTTPSSTASPYMHHPSPSIGPFSGSAHASQMFESRSPGFQRPKHNLATFTPPQSHATVPGGSPSDSSTSDEAAQTLLDNWLNQSTTTETGFEGVSTSDATWAGGSDYGAINGSVHGLGELANQEFVGSLIGTIGGLDTPSLGTGGADSSDWVYWDALVNEIRNTPALVLSQDTGSTSRWLLSYHHMSMKSINRFLYGPTPEEKVRAWQQKLRTEQRQLDKEIRQLDTATAKARTTLKQLAAKGDVKSARILAKEVVRSNKQKDRLHVSKARLGSIGVQLQHQMAMVKVTGSLQKSTEIMKLSNTLVKLPQISAVMREMSMEMTKAGIMEEMLDETLEGLDEDEELEEEADEEVEKVLFDLTDGKLGQVGKVGGELPSTEDAEEEDEQDREMERMRQQLQAHLSS</sequence>
<dbReference type="CDD" id="cd12148">
    <property type="entry name" value="fungal_TF_MHR"/>
    <property type="match status" value="1"/>
</dbReference>
<dbReference type="GO" id="GO:0006351">
    <property type="term" value="P:DNA-templated transcription"/>
    <property type="evidence" value="ECO:0007669"/>
    <property type="project" value="InterPro"/>
</dbReference>
<evidence type="ECO:0000256" key="3">
    <source>
        <dbReference type="ARBA" id="ARBA00023242"/>
    </source>
</evidence>
<accession>A0A0K6FTA9</accession>
<dbReference type="Gene3D" id="6.10.140.1230">
    <property type="match status" value="1"/>
</dbReference>
<feature type="compositionally biased region" description="Acidic residues" evidence="5">
    <location>
        <begin position="1090"/>
        <end position="1102"/>
    </location>
</feature>
<dbReference type="SMART" id="SM00066">
    <property type="entry name" value="GAL4"/>
    <property type="match status" value="1"/>
</dbReference>
<proteinExistence type="predicted"/>
<dbReference type="Pfam" id="PF00172">
    <property type="entry name" value="Zn_clus"/>
    <property type="match status" value="1"/>
</dbReference>
<dbReference type="GO" id="GO:0008270">
    <property type="term" value="F:zinc ion binding"/>
    <property type="evidence" value="ECO:0007669"/>
    <property type="project" value="InterPro"/>
</dbReference>
<evidence type="ECO:0000256" key="4">
    <source>
        <dbReference type="SAM" id="Coils"/>
    </source>
</evidence>
<keyword evidence="4" id="KW-0175">Coiled coil</keyword>
<dbReference type="Pfam" id="PF04082">
    <property type="entry name" value="Fungal_trans"/>
    <property type="match status" value="1"/>
</dbReference>
<dbReference type="PROSITE" id="PS50048">
    <property type="entry name" value="ZN2_CY6_FUNGAL_2"/>
    <property type="match status" value="1"/>
</dbReference>